<evidence type="ECO:0000313" key="3">
    <source>
        <dbReference type="EMBL" id="QDU64006.1"/>
    </source>
</evidence>
<dbReference type="OrthoDB" id="1778624at2"/>
<dbReference type="NCBIfam" id="NF004051">
    <property type="entry name" value="PRK05571.1"/>
    <property type="match status" value="1"/>
</dbReference>
<dbReference type="NCBIfam" id="TIGR00689">
    <property type="entry name" value="rpiB_lacA_lacB"/>
    <property type="match status" value="1"/>
</dbReference>
<dbReference type="InterPro" id="IPR036569">
    <property type="entry name" value="RpiB_LacA_LacB_sf"/>
</dbReference>
<accession>A0A518BAK0</accession>
<dbReference type="SUPFAM" id="SSF89623">
    <property type="entry name" value="Ribose/Galactose isomerase RpiB/AlsB"/>
    <property type="match status" value="1"/>
</dbReference>
<dbReference type="AlphaFoldDB" id="A0A518BAK0"/>
<dbReference type="PANTHER" id="PTHR30345">
    <property type="entry name" value="RIBOSE-5-PHOSPHATE ISOMERASE B"/>
    <property type="match status" value="1"/>
</dbReference>
<evidence type="ECO:0000313" key="4">
    <source>
        <dbReference type="Proteomes" id="UP000317093"/>
    </source>
</evidence>
<reference evidence="3 4" key="1">
    <citation type="submission" date="2019-02" db="EMBL/GenBank/DDBJ databases">
        <title>Deep-cultivation of Planctomycetes and their phenomic and genomic characterization uncovers novel biology.</title>
        <authorList>
            <person name="Wiegand S."/>
            <person name="Jogler M."/>
            <person name="Boedeker C."/>
            <person name="Pinto D."/>
            <person name="Vollmers J."/>
            <person name="Rivas-Marin E."/>
            <person name="Kohn T."/>
            <person name="Peeters S.H."/>
            <person name="Heuer A."/>
            <person name="Rast P."/>
            <person name="Oberbeckmann S."/>
            <person name="Bunk B."/>
            <person name="Jeske O."/>
            <person name="Meyerdierks A."/>
            <person name="Storesund J.E."/>
            <person name="Kallscheuer N."/>
            <person name="Luecker S."/>
            <person name="Lage O.M."/>
            <person name="Pohl T."/>
            <person name="Merkel B.J."/>
            <person name="Hornburger P."/>
            <person name="Mueller R.-W."/>
            <person name="Bruemmer F."/>
            <person name="Labrenz M."/>
            <person name="Spormann A.M."/>
            <person name="Op den Camp H."/>
            <person name="Overmann J."/>
            <person name="Amann R."/>
            <person name="Jetten M.S.M."/>
            <person name="Mascher T."/>
            <person name="Medema M.H."/>
            <person name="Devos D.P."/>
            <person name="Kaster A.-K."/>
            <person name="Ovreas L."/>
            <person name="Rohde M."/>
            <person name="Galperin M.Y."/>
            <person name="Jogler C."/>
        </authorList>
    </citation>
    <scope>NUCLEOTIDE SEQUENCE [LARGE SCALE GENOMIC DNA]</scope>
    <source>
        <strain evidence="3 4">Pan216</strain>
    </source>
</reference>
<dbReference type="InterPro" id="IPR004785">
    <property type="entry name" value="RpiB"/>
</dbReference>
<evidence type="ECO:0000256" key="2">
    <source>
        <dbReference type="ARBA" id="ARBA00023235"/>
    </source>
</evidence>
<dbReference type="KEGG" id="knv:Pan216_48870"/>
<dbReference type="PIRSF" id="PIRSF005384">
    <property type="entry name" value="RpiB_LacA_B"/>
    <property type="match status" value="1"/>
</dbReference>
<sequence length="166" mass="18083">MRVAVGSDHRGFGLKQRIVDWLCHRGSEVVDVGCNGDSSVDYPDFALLVANEVVMNRADFGVLCCGTGLGMCITANKVPGIRATPVHDEVSAESARRYIDANIMCLAGDLVSDRLVGPMLDIFLTTEFEGGRHARRVKKVSEIERRLGHTVSETMLAEAVSFQKNS</sequence>
<dbReference type="GO" id="GO:0004751">
    <property type="term" value="F:ribose-5-phosphate isomerase activity"/>
    <property type="evidence" value="ECO:0007669"/>
    <property type="project" value="TreeGrafter"/>
</dbReference>
<dbReference type="Gene3D" id="3.40.1400.10">
    <property type="entry name" value="Sugar-phosphate isomerase, RpiB/LacA/LacB"/>
    <property type="match status" value="1"/>
</dbReference>
<protein>
    <submittedName>
        <fullName evidence="3">Sugar phosphate isomerase YwlF</fullName>
        <ecNumber evidence="3">5.3.1.-</ecNumber>
    </submittedName>
</protein>
<dbReference type="EC" id="5.3.1.-" evidence="3"/>
<dbReference type="RefSeq" id="WP_145261901.1">
    <property type="nucleotide sequence ID" value="NZ_CP036279.1"/>
</dbReference>
<dbReference type="Proteomes" id="UP000317093">
    <property type="component" value="Chromosome"/>
</dbReference>
<comment type="similarity">
    <text evidence="1">Belongs to the LacAB/RpiB family.</text>
</comment>
<dbReference type="NCBIfam" id="TIGR01120">
    <property type="entry name" value="rpiB"/>
    <property type="match status" value="1"/>
</dbReference>
<dbReference type="InterPro" id="IPR003500">
    <property type="entry name" value="RpiB_LacA_LacB"/>
</dbReference>
<keyword evidence="4" id="KW-1185">Reference proteome</keyword>
<name>A0A518BAK0_9BACT</name>
<proteinExistence type="inferred from homology"/>
<gene>
    <name evidence="3" type="primary">ywlF</name>
    <name evidence="3" type="ORF">Pan216_48870</name>
</gene>
<evidence type="ECO:0000256" key="1">
    <source>
        <dbReference type="ARBA" id="ARBA00008754"/>
    </source>
</evidence>
<dbReference type="GO" id="GO:0019316">
    <property type="term" value="P:D-allose catabolic process"/>
    <property type="evidence" value="ECO:0007669"/>
    <property type="project" value="TreeGrafter"/>
</dbReference>
<keyword evidence="2 3" id="KW-0413">Isomerase</keyword>
<dbReference type="GO" id="GO:0009052">
    <property type="term" value="P:pentose-phosphate shunt, non-oxidative branch"/>
    <property type="evidence" value="ECO:0007669"/>
    <property type="project" value="TreeGrafter"/>
</dbReference>
<organism evidence="3 4">
    <name type="scientific">Kolteria novifilia</name>
    <dbReference type="NCBI Taxonomy" id="2527975"/>
    <lineage>
        <taxon>Bacteria</taxon>
        <taxon>Pseudomonadati</taxon>
        <taxon>Planctomycetota</taxon>
        <taxon>Planctomycetia</taxon>
        <taxon>Kolteriales</taxon>
        <taxon>Kolteriaceae</taxon>
        <taxon>Kolteria</taxon>
    </lineage>
</organism>
<dbReference type="Pfam" id="PF02502">
    <property type="entry name" value="LacAB_rpiB"/>
    <property type="match status" value="1"/>
</dbReference>
<dbReference type="PANTHER" id="PTHR30345:SF0">
    <property type="entry name" value="DNA DAMAGE-REPAIR_TOLERATION PROTEIN DRT102"/>
    <property type="match status" value="1"/>
</dbReference>
<dbReference type="EMBL" id="CP036279">
    <property type="protein sequence ID" value="QDU64006.1"/>
    <property type="molecule type" value="Genomic_DNA"/>
</dbReference>